<dbReference type="Proteomes" id="UP000191144">
    <property type="component" value="Chromosome C"/>
</dbReference>
<dbReference type="Pfam" id="PF08639">
    <property type="entry name" value="Sld3_STD"/>
    <property type="match status" value="2"/>
</dbReference>
<organism evidence="4 5">
    <name type="scientific">Lachancea meyersii CBS 8951</name>
    <dbReference type="NCBI Taxonomy" id="1266667"/>
    <lineage>
        <taxon>Eukaryota</taxon>
        <taxon>Fungi</taxon>
        <taxon>Dikarya</taxon>
        <taxon>Ascomycota</taxon>
        <taxon>Saccharomycotina</taxon>
        <taxon>Saccharomycetes</taxon>
        <taxon>Saccharomycetales</taxon>
        <taxon>Saccharomycetaceae</taxon>
        <taxon>Lachancea</taxon>
    </lineage>
</organism>
<feature type="region of interest" description="Disordered" evidence="1">
    <location>
        <begin position="459"/>
        <end position="504"/>
    </location>
</feature>
<evidence type="ECO:0000259" key="2">
    <source>
        <dbReference type="Pfam" id="PF08639"/>
    </source>
</evidence>
<feature type="domain" description="DNA replication regulator Sld3 C-terminal" evidence="2">
    <location>
        <begin position="289"/>
        <end position="644"/>
    </location>
</feature>
<dbReference type="InterPro" id="IPR042511">
    <property type="entry name" value="Sld3"/>
</dbReference>
<keyword evidence="5" id="KW-1185">Reference proteome</keyword>
<proteinExistence type="predicted"/>
<feature type="domain" description="Sld3 N-terminal" evidence="3">
    <location>
        <begin position="30"/>
        <end position="149"/>
    </location>
</feature>
<feature type="region of interest" description="Disordered" evidence="1">
    <location>
        <begin position="1"/>
        <end position="20"/>
    </location>
</feature>
<reference evidence="5" key="1">
    <citation type="submission" date="2016-03" db="EMBL/GenBank/DDBJ databases">
        <authorList>
            <person name="Devillers Hugo."/>
        </authorList>
    </citation>
    <scope>NUCLEOTIDE SEQUENCE [LARGE SCALE GENOMIC DNA]</scope>
</reference>
<evidence type="ECO:0000313" key="4">
    <source>
        <dbReference type="EMBL" id="SCU83995.1"/>
    </source>
</evidence>
<evidence type="ECO:0000313" key="5">
    <source>
        <dbReference type="Proteomes" id="UP000191144"/>
    </source>
</evidence>
<feature type="domain" description="DNA replication regulator Sld3 C-terminal" evidence="2">
    <location>
        <begin position="191"/>
        <end position="259"/>
    </location>
</feature>
<dbReference type="GO" id="GO:0006270">
    <property type="term" value="P:DNA replication initiation"/>
    <property type="evidence" value="ECO:0007669"/>
    <property type="project" value="InterPro"/>
</dbReference>
<dbReference type="InterPro" id="IPR013948">
    <property type="entry name" value="DNA_replication_reg_Sld3_C"/>
</dbReference>
<dbReference type="OrthoDB" id="5395343at2759"/>
<dbReference type="AlphaFoldDB" id="A0A1G4J2P8"/>
<dbReference type="PANTHER" id="PTHR28067:SF1">
    <property type="entry name" value="DNA REPLICATION REGULATOR SLD3"/>
    <property type="match status" value="1"/>
</dbReference>
<dbReference type="InterPro" id="IPR041393">
    <property type="entry name" value="Sld3_N"/>
</dbReference>
<sequence>MEFDERNEEASWRQVSRSGTGPNDLEGLQFVGSHLQIPDSLVDYTIAPVMIMESEASPEALRVLSRGSKALRHVLKSCNETLSQWYVLENYVNKCWLLWTLIESAEDKISNLLGTEITSANGTVPVPPSVSYSSWIEYKVPDLLKRWAEDTCLHNTESSELMGEVSMRPSRKVSTNRRYRYDQSKSSSMVDPKTYLQRKYYEALFSLRIPLAYFVKSNLVRTKLLSQGPDKSDHLPYQMHLADLTLDIENFDKRQSEGLLVTDLLSEVASEIRINCLNKLENLIKSGVPTVISDLLLVFKVREIKLQIILLLELIALNGLDSKLDNFEVKYKTKLKKRVKKVARAGLSSRYKKKDVKAHTNTQQLDYCEKLDVYVDKLCIIDAMLLTDVSLQKNSPAKIVTPDSAMHSSRELKKNMLDPEKEASASGFITYVLIPYFKKKAPHAVAFVSRKLKGPHFEALSRTESKRSPLNAVSGTSNPDLGKKSDRPDSPASQGDLPATLPLSVEQLHPPSKIYMRASLPRRPSILNSRSNSQLSEILDMETGNSKKYGSVTRGNSDLFLSKLQKRQLPATDLAFDSDALISRTKSDLVFPSETEPEHSQTKRKTSTATFIRTTRRKIEPKKVVLSSAEKFSVQVEATPHGKRPGFEAEHIRNPAIIESPLASLAKASPLVAQESMKDGARLTTPSRSHSEGRLQVPASDEKITVREYGYSRPLPVVVKKKVRRRLFAPE</sequence>
<dbReference type="Gene3D" id="1.20.58.2130">
    <property type="match status" value="2"/>
</dbReference>
<dbReference type="EMBL" id="LT598479">
    <property type="protein sequence ID" value="SCU83995.1"/>
    <property type="molecule type" value="Genomic_DNA"/>
</dbReference>
<dbReference type="Pfam" id="PF18523">
    <property type="entry name" value="Sld3_N"/>
    <property type="match status" value="1"/>
</dbReference>
<evidence type="ECO:0000259" key="3">
    <source>
        <dbReference type="Pfam" id="PF18523"/>
    </source>
</evidence>
<evidence type="ECO:0000256" key="1">
    <source>
        <dbReference type="SAM" id="MobiDB-lite"/>
    </source>
</evidence>
<dbReference type="GO" id="GO:0031261">
    <property type="term" value="C:DNA replication preinitiation complex"/>
    <property type="evidence" value="ECO:0007669"/>
    <property type="project" value="TreeGrafter"/>
</dbReference>
<dbReference type="PANTHER" id="PTHR28067">
    <property type="entry name" value="DNA REPLICATION REGULATOR SLD3"/>
    <property type="match status" value="1"/>
</dbReference>
<gene>
    <name evidence="4" type="ORF">LAME_0C07712G</name>
</gene>
<name>A0A1G4J2P8_9SACH</name>
<accession>A0A1G4J2P8</accession>
<feature type="region of interest" description="Disordered" evidence="1">
    <location>
        <begin position="677"/>
        <end position="699"/>
    </location>
</feature>
<protein>
    <submittedName>
        <fullName evidence="4">LAME_0C07712g1_1</fullName>
    </submittedName>
</protein>